<comment type="subcellular location">
    <subcellularLocation>
        <location evidence="1">Cell membrane</location>
        <topology evidence="1">Multi-pass membrane protein</topology>
    </subcellularLocation>
</comment>
<dbReference type="SUPFAM" id="SSF52540">
    <property type="entry name" value="P-loop containing nucleoside triphosphate hydrolases"/>
    <property type="match status" value="1"/>
</dbReference>
<dbReference type="AlphaFoldDB" id="A0A5C6EEV1"/>
<keyword evidence="3 6" id="KW-1133">Transmembrane helix</keyword>
<evidence type="ECO:0000313" key="10">
    <source>
        <dbReference type="Proteomes" id="UP000318288"/>
    </source>
</evidence>
<name>A0A5C6EEV1_9BACT</name>
<keyword evidence="9" id="KW-0067">ATP-binding</keyword>
<feature type="compositionally biased region" description="Gly residues" evidence="5">
    <location>
        <begin position="173"/>
        <end position="191"/>
    </location>
</feature>
<dbReference type="GO" id="GO:0015421">
    <property type="term" value="F:ABC-type oligopeptide transporter activity"/>
    <property type="evidence" value="ECO:0007669"/>
    <property type="project" value="TreeGrafter"/>
</dbReference>
<dbReference type="Pfam" id="PF00005">
    <property type="entry name" value="ABC_tran"/>
    <property type="match status" value="1"/>
</dbReference>
<feature type="transmembrane region" description="Helical" evidence="6">
    <location>
        <begin position="444"/>
        <end position="467"/>
    </location>
</feature>
<evidence type="ECO:0000256" key="4">
    <source>
        <dbReference type="ARBA" id="ARBA00023136"/>
    </source>
</evidence>
<dbReference type="InterPro" id="IPR036640">
    <property type="entry name" value="ABC1_TM_sf"/>
</dbReference>
<dbReference type="GO" id="GO:0016887">
    <property type="term" value="F:ATP hydrolysis activity"/>
    <property type="evidence" value="ECO:0007669"/>
    <property type="project" value="InterPro"/>
</dbReference>
<dbReference type="PROSITE" id="PS50929">
    <property type="entry name" value="ABC_TM1F"/>
    <property type="match status" value="1"/>
</dbReference>
<dbReference type="Proteomes" id="UP000318288">
    <property type="component" value="Unassembled WGS sequence"/>
</dbReference>
<accession>A0A5C6EEV1</accession>
<feature type="transmembrane region" description="Helical" evidence="6">
    <location>
        <begin position="253"/>
        <end position="277"/>
    </location>
</feature>
<feature type="transmembrane region" description="Helical" evidence="6">
    <location>
        <begin position="330"/>
        <end position="352"/>
    </location>
</feature>
<keyword evidence="10" id="KW-1185">Reference proteome</keyword>
<dbReference type="PANTHER" id="PTHR43394:SF4">
    <property type="entry name" value="TOXIN SECRETION ABC TRANSPORTER ATP-BINDING PROTEIN"/>
    <property type="match status" value="1"/>
</dbReference>
<evidence type="ECO:0000256" key="5">
    <source>
        <dbReference type="SAM" id="MobiDB-lite"/>
    </source>
</evidence>
<feature type="compositionally biased region" description="Polar residues" evidence="5">
    <location>
        <begin position="1"/>
        <end position="19"/>
    </location>
</feature>
<feature type="domain" description="ABC transporter" evidence="7">
    <location>
        <begin position="534"/>
        <end position="740"/>
    </location>
</feature>
<dbReference type="PANTHER" id="PTHR43394">
    <property type="entry name" value="ATP-DEPENDENT PERMEASE MDL1, MITOCHONDRIAL"/>
    <property type="match status" value="1"/>
</dbReference>
<dbReference type="InterPro" id="IPR027417">
    <property type="entry name" value="P-loop_NTPase"/>
</dbReference>
<protein>
    <submittedName>
        <fullName evidence="9">Alpha-hemolysin translocation ATP-binding protein HlyB</fullName>
    </submittedName>
</protein>
<dbReference type="GO" id="GO:0005886">
    <property type="term" value="C:plasma membrane"/>
    <property type="evidence" value="ECO:0007669"/>
    <property type="project" value="UniProtKB-SubCell"/>
</dbReference>
<comment type="caution">
    <text evidence="9">The sequence shown here is derived from an EMBL/GenBank/DDBJ whole genome shotgun (WGS) entry which is preliminary data.</text>
</comment>
<dbReference type="OrthoDB" id="311344at2"/>
<keyword evidence="2 6" id="KW-0812">Transmembrane</keyword>
<feature type="region of interest" description="Disordered" evidence="5">
    <location>
        <begin position="1"/>
        <end position="20"/>
    </location>
</feature>
<sequence>MTADSESNDQPSANPSSADEATYTEEVLYGAITRIASALGFGIDRSTVDLYEAKLLVHPDREIPASCGGLVEGCKQAGIYLKLIELSDVDEVYDLIGEGFPVVSANQDGSIAVLEKLAGRKIDISIVGGPVAPRAIGKSRLRQMLFGSEPQAVFVAKKELECDSFAAGGHAGKGHGGGGHSGGGHGGGGHGDSAHGAHHHDHPKPLRRFIGMLQLDLRDILTISLFAFVAGGLSLATPLAIESMVNVVSWGTYVQPLLVIAMMLLACLGISGFLKVLQTVLVETIQRRQLVRIVGDLAHRFPRANRESLAGEYPRELANRVFDIMTIQKATAVLLMDGVSIILTTVLGLVLLAFYHPFLLGFDIVLVISMISITWILGRGGVRTAIDESIVKYRIAHWLQDVIASPSAFKINGGEGLAVSRANRLVSLYLEQRRKQFRVVLRQVTFAIGLQVIASTAVLGLGGWLVIQGQLTLGQLVASELVVTVVVGAFAKAGKSLEKFYDLMAGIDKVGHLLDVPVDPRSSIGVSPDGPASVRWDDLEFHFATGTSKISATEISAGSRVAIVGDDVSGKSSLAKSLVGLVAPNHGVAEVAGWDAGDAGRASAGQMIAYAGDVEVFHSTLAENIDLGRSGIGQNRVREVLHLVGLWEDVLRLPDGIQTKLQSNAYPLSRTQSEKLMVARAISSHPKLLVIDGILDHLDADSRDSLFQVLADPNAPWTLVIVTNDDALASKCDQQISVRTN</sequence>
<dbReference type="Pfam" id="PF00664">
    <property type="entry name" value="ABC_membrane"/>
    <property type="match status" value="1"/>
</dbReference>
<feature type="domain" description="ABC transmembrane type-1" evidence="8">
    <location>
        <begin position="221"/>
        <end position="502"/>
    </location>
</feature>
<proteinExistence type="predicted"/>
<dbReference type="Gene3D" id="1.20.1560.10">
    <property type="entry name" value="ABC transporter type 1, transmembrane domain"/>
    <property type="match status" value="1"/>
</dbReference>
<dbReference type="EMBL" id="SJPW01000007">
    <property type="protein sequence ID" value="TWU47358.1"/>
    <property type="molecule type" value="Genomic_DNA"/>
</dbReference>
<dbReference type="RefSeq" id="WP_146461089.1">
    <property type="nucleotide sequence ID" value="NZ_SJPW01000007.1"/>
</dbReference>
<evidence type="ECO:0000256" key="2">
    <source>
        <dbReference type="ARBA" id="ARBA00022692"/>
    </source>
</evidence>
<keyword evidence="9" id="KW-0547">Nucleotide-binding</keyword>
<dbReference type="Gene3D" id="3.40.50.300">
    <property type="entry name" value="P-loop containing nucleotide triphosphate hydrolases"/>
    <property type="match status" value="1"/>
</dbReference>
<dbReference type="InterPro" id="IPR011527">
    <property type="entry name" value="ABC1_TM_dom"/>
</dbReference>
<dbReference type="InterPro" id="IPR003439">
    <property type="entry name" value="ABC_transporter-like_ATP-bd"/>
</dbReference>
<dbReference type="GO" id="GO:0005524">
    <property type="term" value="F:ATP binding"/>
    <property type="evidence" value="ECO:0007669"/>
    <property type="project" value="UniProtKB-KW"/>
</dbReference>
<dbReference type="InterPro" id="IPR039421">
    <property type="entry name" value="Type_1_exporter"/>
</dbReference>
<evidence type="ECO:0000259" key="7">
    <source>
        <dbReference type="PROSITE" id="PS50893"/>
    </source>
</evidence>
<feature type="transmembrane region" description="Helical" evidence="6">
    <location>
        <begin position="358"/>
        <end position="377"/>
    </location>
</feature>
<feature type="transmembrane region" description="Helical" evidence="6">
    <location>
        <begin position="220"/>
        <end position="241"/>
    </location>
</feature>
<evidence type="ECO:0000256" key="1">
    <source>
        <dbReference type="ARBA" id="ARBA00004651"/>
    </source>
</evidence>
<evidence type="ECO:0000256" key="6">
    <source>
        <dbReference type="SAM" id="Phobius"/>
    </source>
</evidence>
<keyword evidence="4 6" id="KW-0472">Membrane</keyword>
<evidence type="ECO:0000259" key="8">
    <source>
        <dbReference type="PROSITE" id="PS50929"/>
    </source>
</evidence>
<evidence type="ECO:0000313" key="9">
    <source>
        <dbReference type="EMBL" id="TWU47358.1"/>
    </source>
</evidence>
<dbReference type="PROSITE" id="PS50893">
    <property type="entry name" value="ABC_TRANSPORTER_2"/>
    <property type="match status" value="1"/>
</dbReference>
<evidence type="ECO:0000256" key="3">
    <source>
        <dbReference type="ARBA" id="ARBA00022989"/>
    </source>
</evidence>
<organism evidence="9 10">
    <name type="scientific">Rubripirellula tenax</name>
    <dbReference type="NCBI Taxonomy" id="2528015"/>
    <lineage>
        <taxon>Bacteria</taxon>
        <taxon>Pseudomonadati</taxon>
        <taxon>Planctomycetota</taxon>
        <taxon>Planctomycetia</taxon>
        <taxon>Pirellulales</taxon>
        <taxon>Pirellulaceae</taxon>
        <taxon>Rubripirellula</taxon>
    </lineage>
</organism>
<gene>
    <name evidence="9" type="primary">hlyB</name>
    <name evidence="9" type="ORF">Poly51_51580</name>
</gene>
<reference evidence="9 10" key="1">
    <citation type="submission" date="2019-02" db="EMBL/GenBank/DDBJ databases">
        <title>Deep-cultivation of Planctomycetes and their phenomic and genomic characterization uncovers novel biology.</title>
        <authorList>
            <person name="Wiegand S."/>
            <person name="Jogler M."/>
            <person name="Boedeker C."/>
            <person name="Pinto D."/>
            <person name="Vollmers J."/>
            <person name="Rivas-Marin E."/>
            <person name="Kohn T."/>
            <person name="Peeters S.H."/>
            <person name="Heuer A."/>
            <person name="Rast P."/>
            <person name="Oberbeckmann S."/>
            <person name="Bunk B."/>
            <person name="Jeske O."/>
            <person name="Meyerdierks A."/>
            <person name="Storesund J.E."/>
            <person name="Kallscheuer N."/>
            <person name="Luecker S."/>
            <person name="Lage O.M."/>
            <person name="Pohl T."/>
            <person name="Merkel B.J."/>
            <person name="Hornburger P."/>
            <person name="Mueller R.-W."/>
            <person name="Bruemmer F."/>
            <person name="Labrenz M."/>
            <person name="Spormann A.M."/>
            <person name="Op Den Camp H."/>
            <person name="Overmann J."/>
            <person name="Amann R."/>
            <person name="Jetten M.S.M."/>
            <person name="Mascher T."/>
            <person name="Medema M.H."/>
            <person name="Devos D.P."/>
            <person name="Kaster A.-K."/>
            <person name="Ovreas L."/>
            <person name="Rohde M."/>
            <person name="Galperin M.Y."/>
            <person name="Jogler C."/>
        </authorList>
    </citation>
    <scope>NUCLEOTIDE SEQUENCE [LARGE SCALE GENOMIC DNA]</scope>
    <source>
        <strain evidence="9 10">Poly51</strain>
    </source>
</reference>
<feature type="region of interest" description="Disordered" evidence="5">
    <location>
        <begin position="173"/>
        <end position="202"/>
    </location>
</feature>
<dbReference type="SUPFAM" id="SSF90123">
    <property type="entry name" value="ABC transporter transmembrane region"/>
    <property type="match status" value="1"/>
</dbReference>